<name>A0ABR9GE12_9GAMM</name>
<proteinExistence type="predicted"/>
<dbReference type="RefSeq" id="WP_192557068.1">
    <property type="nucleotide sequence ID" value="NZ_JACZZA010000012.1"/>
</dbReference>
<dbReference type="EMBL" id="JACZZA010000012">
    <property type="protein sequence ID" value="MBE1162234.1"/>
    <property type="molecule type" value="Genomic_DNA"/>
</dbReference>
<organism evidence="2 3">
    <name type="scientific">Dyella acidiphila</name>
    <dbReference type="NCBI Taxonomy" id="2775866"/>
    <lineage>
        <taxon>Bacteria</taxon>
        <taxon>Pseudomonadati</taxon>
        <taxon>Pseudomonadota</taxon>
        <taxon>Gammaproteobacteria</taxon>
        <taxon>Lysobacterales</taxon>
        <taxon>Rhodanobacteraceae</taxon>
        <taxon>Dyella</taxon>
    </lineage>
</organism>
<evidence type="ECO:0000313" key="2">
    <source>
        <dbReference type="EMBL" id="MBE1162234.1"/>
    </source>
</evidence>
<gene>
    <name evidence="2" type="ORF">IGX34_17755</name>
</gene>
<sequence length="423" mass="46278">MVLGALCISIGTAISTAAFAASPMQGGSATELPSAAEKPANASSGDIGFHLLLGAGAAQDHMVLDGENYTDLIMSNVIAGVMYGHLVDTAYPGIQYNKDYLYGSIFAQLLQENIQTQLYDHTSDLLDPSPDQQAVMSVGQGGPYQINYYAADMVAGGYEPKGHSMINYVAIQKNIGYTMDTAAGQWAKPTPQSFNNKYYGPILAAYFHYNDFVSLKEVGKDPNGPWMPPWQPDYDHALENFKTLPNSFLDVLLNVAYNQGFYGPLVSQYSKLGVTATSETVDAVNAYAAVWGKQDTYQQYPYQVHYYLDQLYDNPIPTDDPANTVMPKNHVVFKVKTLRDVFSKVFQTLDHLDGSGKAVYITAKQAEKAFDSALGNSHMGLGEKLDLSKTKDRAKIFKLLERAISGLESNLGTKFNATTLTQH</sequence>
<comment type="caution">
    <text evidence="2">The sequence shown here is derived from an EMBL/GenBank/DDBJ whole genome shotgun (WGS) entry which is preliminary data.</text>
</comment>
<accession>A0ABR9GE12</accession>
<evidence type="ECO:0000313" key="3">
    <source>
        <dbReference type="Proteomes" id="UP000651010"/>
    </source>
</evidence>
<keyword evidence="1" id="KW-0732">Signal</keyword>
<keyword evidence="3" id="KW-1185">Reference proteome</keyword>
<protein>
    <submittedName>
        <fullName evidence="2">Chitin-binding protein</fullName>
    </submittedName>
</protein>
<evidence type="ECO:0000256" key="1">
    <source>
        <dbReference type="SAM" id="SignalP"/>
    </source>
</evidence>
<feature type="signal peptide" evidence="1">
    <location>
        <begin position="1"/>
        <end position="20"/>
    </location>
</feature>
<reference evidence="2 3" key="1">
    <citation type="submission" date="2020-09" db="EMBL/GenBank/DDBJ databases">
        <title>Dyella sp. 7MK23 isolated from forest soil.</title>
        <authorList>
            <person name="Fu J."/>
        </authorList>
    </citation>
    <scope>NUCLEOTIDE SEQUENCE [LARGE SCALE GENOMIC DNA]</scope>
    <source>
        <strain evidence="2 3">7MK23</strain>
    </source>
</reference>
<feature type="chain" id="PRO_5045760516" evidence="1">
    <location>
        <begin position="21"/>
        <end position="423"/>
    </location>
</feature>
<dbReference type="Proteomes" id="UP000651010">
    <property type="component" value="Unassembled WGS sequence"/>
</dbReference>